<evidence type="ECO:0000256" key="5">
    <source>
        <dbReference type="ARBA" id="ARBA00037066"/>
    </source>
</evidence>
<dbReference type="PANTHER" id="PTHR42794">
    <property type="entry name" value="HEMIN IMPORT ATP-BINDING PROTEIN HMUV"/>
    <property type="match status" value="1"/>
</dbReference>
<dbReference type="Gene3D" id="3.40.50.300">
    <property type="entry name" value="P-loop containing nucleotide triphosphate hydrolases"/>
    <property type="match status" value="1"/>
</dbReference>
<evidence type="ECO:0000256" key="4">
    <source>
        <dbReference type="ARBA" id="ARBA00022967"/>
    </source>
</evidence>
<keyword evidence="8" id="KW-1185">Reference proteome</keyword>
<gene>
    <name evidence="7" type="ORF">GR328_18290</name>
</gene>
<evidence type="ECO:0000256" key="3">
    <source>
        <dbReference type="ARBA" id="ARBA00022840"/>
    </source>
</evidence>
<name>A0A7X3MUA9_9HYPH</name>
<dbReference type="SUPFAM" id="SSF52540">
    <property type="entry name" value="P-loop containing nucleoside triphosphate hydrolases"/>
    <property type="match status" value="1"/>
</dbReference>
<comment type="function">
    <text evidence="5">Part of the ABC transporter complex HmuTUV involved in hemin import. Responsible for energy coupling to the transport system.</text>
</comment>
<comment type="caution">
    <text evidence="7">The sequence shown here is derived from an EMBL/GenBank/DDBJ whole genome shotgun (WGS) entry which is preliminary data.</text>
</comment>
<evidence type="ECO:0000256" key="1">
    <source>
        <dbReference type="ARBA" id="ARBA00022448"/>
    </source>
</evidence>
<keyword evidence="4" id="KW-1278">Translocase</keyword>
<dbReference type="PROSITE" id="PS50893">
    <property type="entry name" value="ABC_TRANSPORTER_2"/>
    <property type="match status" value="1"/>
</dbReference>
<keyword evidence="2" id="KW-0547">Nucleotide-binding</keyword>
<dbReference type="GO" id="GO:0016887">
    <property type="term" value="F:ATP hydrolysis activity"/>
    <property type="evidence" value="ECO:0007669"/>
    <property type="project" value="InterPro"/>
</dbReference>
<dbReference type="NCBIfam" id="NF010068">
    <property type="entry name" value="PRK13548.1"/>
    <property type="match status" value="1"/>
</dbReference>
<protein>
    <submittedName>
        <fullName evidence="7">Heme ABC transporter ATP-binding protein</fullName>
    </submittedName>
</protein>
<dbReference type="PANTHER" id="PTHR42794:SF1">
    <property type="entry name" value="HEMIN IMPORT ATP-BINDING PROTEIN HMUV"/>
    <property type="match status" value="1"/>
</dbReference>
<reference evidence="7 8" key="2">
    <citation type="submission" date="2020-01" db="EMBL/GenBank/DDBJ databases">
        <title>Microvirga sp. nov., an arsenate reduction bacterium isolated from Tibet hotspring sediments.</title>
        <authorList>
            <person name="Xian W.-D."/>
            <person name="Li W.-J."/>
        </authorList>
    </citation>
    <scope>NUCLEOTIDE SEQUENCE [LARGE SCALE GENOMIC DNA]</scope>
    <source>
        <strain evidence="7 8">KCTC 23863</strain>
    </source>
</reference>
<dbReference type="Proteomes" id="UP000436483">
    <property type="component" value="Unassembled WGS sequence"/>
</dbReference>
<dbReference type="Pfam" id="PF00005">
    <property type="entry name" value="ABC_tran"/>
    <property type="match status" value="1"/>
</dbReference>
<dbReference type="EMBL" id="WURB01000015">
    <property type="protein sequence ID" value="MXQ13377.1"/>
    <property type="molecule type" value="Genomic_DNA"/>
</dbReference>
<dbReference type="InterPro" id="IPR027417">
    <property type="entry name" value="P-loop_NTPase"/>
</dbReference>
<keyword evidence="1" id="KW-0813">Transport</keyword>
<dbReference type="InterPro" id="IPR003593">
    <property type="entry name" value="AAA+_ATPase"/>
</dbReference>
<reference evidence="7 8" key="1">
    <citation type="submission" date="2019-12" db="EMBL/GenBank/DDBJ databases">
        <authorList>
            <person name="Yuan C.-G."/>
        </authorList>
    </citation>
    <scope>NUCLEOTIDE SEQUENCE [LARGE SCALE GENOMIC DNA]</scope>
    <source>
        <strain evidence="7 8">KCTC 23863</strain>
    </source>
</reference>
<dbReference type="RefSeq" id="WP_160886277.1">
    <property type="nucleotide sequence ID" value="NZ_WURB01000015.1"/>
</dbReference>
<keyword evidence="3 7" id="KW-0067">ATP-binding</keyword>
<dbReference type="OrthoDB" id="9810077at2"/>
<sequence>MTALLEAEAISYRSGGRILVDNVDLSFASGSFNIVIGPNGAGKSTLLRILCGELHPTTGSIRWNGEPLHSIPAWRLAHRRAMMPQASDLNFPFTVFEVASLGVEGTGRGLTREDRQRLALDALEEADVAHLALRNYQSLSGGERQRVHFARVLAQLKAGQSLERQQVLFLDEPIASLDLKHQLSLLQISRRLAQDGLTVVAVLHDLQLACGTADELIVMQAGRLVARGKPDAALTPQRMAEVFGVEFVAPGPASSPWRLVLEGSRRPAPASPTAGSGLADR</sequence>
<evidence type="ECO:0000256" key="2">
    <source>
        <dbReference type="ARBA" id="ARBA00022741"/>
    </source>
</evidence>
<feature type="domain" description="ABC transporter" evidence="6">
    <location>
        <begin position="5"/>
        <end position="246"/>
    </location>
</feature>
<dbReference type="InterPro" id="IPR003439">
    <property type="entry name" value="ABC_transporter-like_ATP-bd"/>
</dbReference>
<evidence type="ECO:0000259" key="6">
    <source>
        <dbReference type="PROSITE" id="PS50893"/>
    </source>
</evidence>
<dbReference type="SMART" id="SM00382">
    <property type="entry name" value="AAA"/>
    <property type="match status" value="1"/>
</dbReference>
<evidence type="ECO:0000313" key="8">
    <source>
        <dbReference type="Proteomes" id="UP000436483"/>
    </source>
</evidence>
<accession>A0A7X3MUA9</accession>
<dbReference type="AlphaFoldDB" id="A0A7X3MUA9"/>
<dbReference type="CDD" id="cd03214">
    <property type="entry name" value="ABC_Iron-Siderophores_B12_Hemin"/>
    <property type="match status" value="1"/>
</dbReference>
<organism evidence="7 8">
    <name type="scientific">Microvirga makkahensis</name>
    <dbReference type="NCBI Taxonomy" id="1128670"/>
    <lineage>
        <taxon>Bacteria</taxon>
        <taxon>Pseudomonadati</taxon>
        <taxon>Pseudomonadota</taxon>
        <taxon>Alphaproteobacteria</taxon>
        <taxon>Hyphomicrobiales</taxon>
        <taxon>Methylobacteriaceae</taxon>
        <taxon>Microvirga</taxon>
    </lineage>
</organism>
<dbReference type="GO" id="GO:0005524">
    <property type="term" value="F:ATP binding"/>
    <property type="evidence" value="ECO:0007669"/>
    <property type="project" value="UniProtKB-KW"/>
</dbReference>
<proteinExistence type="predicted"/>
<evidence type="ECO:0000313" key="7">
    <source>
        <dbReference type="EMBL" id="MXQ13377.1"/>
    </source>
</evidence>